<sequence length="70" mass="8613">KQKRQKRTQEDNETQKNRLIRACEQKARKRMAKSIKKRESRLIHERNRKHVKRNHQLLEQNQKDISLLAN</sequence>
<feature type="non-terminal residue" evidence="1">
    <location>
        <position position="1"/>
    </location>
</feature>
<dbReference type="EMBL" id="CAJVPT010002048">
    <property type="protein sequence ID" value="CAG8474106.1"/>
    <property type="molecule type" value="Genomic_DNA"/>
</dbReference>
<dbReference type="Proteomes" id="UP000789525">
    <property type="component" value="Unassembled WGS sequence"/>
</dbReference>
<evidence type="ECO:0000313" key="1">
    <source>
        <dbReference type="EMBL" id="CAG8474106.1"/>
    </source>
</evidence>
<proteinExistence type="predicted"/>
<keyword evidence="2" id="KW-1185">Reference proteome</keyword>
<reference evidence="1" key="1">
    <citation type="submission" date="2021-06" db="EMBL/GenBank/DDBJ databases">
        <authorList>
            <person name="Kallberg Y."/>
            <person name="Tangrot J."/>
            <person name="Rosling A."/>
        </authorList>
    </citation>
    <scope>NUCLEOTIDE SEQUENCE</scope>
    <source>
        <strain evidence="1">CL356</strain>
    </source>
</reference>
<evidence type="ECO:0000313" key="2">
    <source>
        <dbReference type="Proteomes" id="UP000789525"/>
    </source>
</evidence>
<protein>
    <submittedName>
        <fullName evidence="1">1015_t:CDS:1</fullName>
    </submittedName>
</protein>
<gene>
    <name evidence="1" type="ORF">ACOLOM_LOCUS1716</name>
</gene>
<organism evidence="1 2">
    <name type="scientific">Acaulospora colombiana</name>
    <dbReference type="NCBI Taxonomy" id="27376"/>
    <lineage>
        <taxon>Eukaryota</taxon>
        <taxon>Fungi</taxon>
        <taxon>Fungi incertae sedis</taxon>
        <taxon>Mucoromycota</taxon>
        <taxon>Glomeromycotina</taxon>
        <taxon>Glomeromycetes</taxon>
        <taxon>Diversisporales</taxon>
        <taxon>Acaulosporaceae</taxon>
        <taxon>Acaulospora</taxon>
    </lineage>
</organism>
<accession>A0ACA9KHP3</accession>
<name>A0ACA9KHP3_9GLOM</name>
<comment type="caution">
    <text evidence="1">The sequence shown here is derived from an EMBL/GenBank/DDBJ whole genome shotgun (WGS) entry which is preliminary data.</text>
</comment>